<organism evidence="1 2">
    <name type="scientific">Tetrahymena thermophila (strain SB210)</name>
    <dbReference type="NCBI Taxonomy" id="312017"/>
    <lineage>
        <taxon>Eukaryota</taxon>
        <taxon>Sar</taxon>
        <taxon>Alveolata</taxon>
        <taxon>Ciliophora</taxon>
        <taxon>Intramacronucleata</taxon>
        <taxon>Oligohymenophorea</taxon>
        <taxon>Hymenostomatida</taxon>
        <taxon>Tetrahymenina</taxon>
        <taxon>Tetrahymenidae</taxon>
        <taxon>Tetrahymena</taxon>
    </lineage>
</organism>
<keyword evidence="2" id="KW-1185">Reference proteome</keyword>
<protein>
    <submittedName>
        <fullName evidence="1">Uncharacterized protein</fullName>
    </submittedName>
</protein>
<proteinExistence type="predicted"/>
<sequence length="203" mass="24878">MRHFKNKLKQSNFYQNLNYLKISFQLINQFALIFQQFYIFINNNYLLVGKQINSQQDQQKIYKKLNLKNKYQSIFLKFRSGFFNQCDKIAAKKSQHINKNKEDKQKETHSNYLLYRKQKQQHQNRYSIEFIYINGDSSIIMVFYKQIIVGNNKLDFNQFKLNIIKKWVLIQENLHYIRMVQSKQVYLKKKINNFFQLVKIINF</sequence>
<dbReference type="InParanoid" id="W7XDC9"/>
<dbReference type="AlphaFoldDB" id="W7XDC9"/>
<dbReference type="Proteomes" id="UP000009168">
    <property type="component" value="Unassembled WGS sequence"/>
</dbReference>
<accession>W7XDC9</accession>
<evidence type="ECO:0000313" key="2">
    <source>
        <dbReference type="Proteomes" id="UP000009168"/>
    </source>
</evidence>
<name>W7XDC9_TETTS</name>
<dbReference type="EMBL" id="GG662445">
    <property type="protein sequence ID" value="EWS71811.1"/>
    <property type="molecule type" value="Genomic_DNA"/>
</dbReference>
<dbReference type="RefSeq" id="XP_012655652.1">
    <property type="nucleotide sequence ID" value="XM_012800198.1"/>
</dbReference>
<reference evidence="2" key="1">
    <citation type="journal article" date="2006" name="PLoS Biol.">
        <title>Macronuclear genome sequence of the ciliate Tetrahymena thermophila, a model eukaryote.</title>
        <authorList>
            <person name="Eisen J.A."/>
            <person name="Coyne R.S."/>
            <person name="Wu M."/>
            <person name="Wu D."/>
            <person name="Thiagarajan M."/>
            <person name="Wortman J.R."/>
            <person name="Badger J.H."/>
            <person name="Ren Q."/>
            <person name="Amedeo P."/>
            <person name="Jones K.M."/>
            <person name="Tallon L.J."/>
            <person name="Delcher A.L."/>
            <person name="Salzberg S.L."/>
            <person name="Silva J.C."/>
            <person name="Haas B.J."/>
            <person name="Majoros W.H."/>
            <person name="Farzad M."/>
            <person name="Carlton J.M."/>
            <person name="Smith R.K. Jr."/>
            <person name="Garg J."/>
            <person name="Pearlman R.E."/>
            <person name="Karrer K.M."/>
            <person name="Sun L."/>
            <person name="Manning G."/>
            <person name="Elde N.C."/>
            <person name="Turkewitz A.P."/>
            <person name="Asai D.J."/>
            <person name="Wilkes D.E."/>
            <person name="Wang Y."/>
            <person name="Cai H."/>
            <person name="Collins K."/>
            <person name="Stewart B.A."/>
            <person name="Lee S.R."/>
            <person name="Wilamowska K."/>
            <person name="Weinberg Z."/>
            <person name="Ruzzo W.L."/>
            <person name="Wloga D."/>
            <person name="Gaertig J."/>
            <person name="Frankel J."/>
            <person name="Tsao C.-C."/>
            <person name="Gorovsky M.A."/>
            <person name="Keeling P.J."/>
            <person name="Waller R.F."/>
            <person name="Patron N.J."/>
            <person name="Cherry J.M."/>
            <person name="Stover N.A."/>
            <person name="Krieger C.J."/>
            <person name="del Toro C."/>
            <person name="Ryder H.F."/>
            <person name="Williamson S.C."/>
            <person name="Barbeau R.A."/>
            <person name="Hamilton E.P."/>
            <person name="Orias E."/>
        </authorList>
    </citation>
    <scope>NUCLEOTIDE SEQUENCE [LARGE SCALE GENOMIC DNA]</scope>
    <source>
        <strain evidence="2">SB210</strain>
    </source>
</reference>
<dbReference type="KEGG" id="tet:TTHERM_001318424"/>
<dbReference type="GeneID" id="24442147"/>
<gene>
    <name evidence="1" type="ORF">TTHERM_001318424</name>
</gene>
<evidence type="ECO:0000313" key="1">
    <source>
        <dbReference type="EMBL" id="EWS71811.1"/>
    </source>
</evidence>